<protein>
    <submittedName>
        <fullName evidence="1">Macrolide export ATP-binding/permease protein MacB</fullName>
    </submittedName>
</protein>
<gene>
    <name evidence="1" type="primary">macB_7</name>
    <name evidence="1" type="ORF">g.34939</name>
</gene>
<accession>A0A1D1Z5E2</accession>
<feature type="non-terminal residue" evidence="1">
    <location>
        <position position="1"/>
    </location>
</feature>
<proteinExistence type="predicted"/>
<reference evidence="1" key="1">
    <citation type="submission" date="2015-07" db="EMBL/GenBank/DDBJ databases">
        <title>Transcriptome Assembly of Anthurium amnicola.</title>
        <authorList>
            <person name="Suzuki J."/>
        </authorList>
    </citation>
    <scope>NUCLEOTIDE SEQUENCE</scope>
</reference>
<dbReference type="GO" id="GO:0005524">
    <property type="term" value="F:ATP binding"/>
    <property type="evidence" value="ECO:0007669"/>
    <property type="project" value="UniProtKB-KW"/>
</dbReference>
<keyword evidence="1" id="KW-0547">Nucleotide-binding</keyword>
<dbReference type="AlphaFoldDB" id="A0A1D1Z5E2"/>
<keyword evidence="1" id="KW-0067">ATP-binding</keyword>
<evidence type="ECO:0000313" key="1">
    <source>
        <dbReference type="EMBL" id="JAT62079.1"/>
    </source>
</evidence>
<organism evidence="1">
    <name type="scientific">Anthurium amnicola</name>
    <dbReference type="NCBI Taxonomy" id="1678845"/>
    <lineage>
        <taxon>Eukaryota</taxon>
        <taxon>Viridiplantae</taxon>
        <taxon>Streptophyta</taxon>
        <taxon>Embryophyta</taxon>
        <taxon>Tracheophyta</taxon>
        <taxon>Spermatophyta</taxon>
        <taxon>Magnoliopsida</taxon>
        <taxon>Liliopsida</taxon>
        <taxon>Araceae</taxon>
        <taxon>Pothoideae</taxon>
        <taxon>Potheae</taxon>
        <taxon>Anthurium</taxon>
    </lineage>
</organism>
<feature type="non-terminal residue" evidence="1">
    <location>
        <position position="127"/>
    </location>
</feature>
<dbReference type="EMBL" id="GDJX01005857">
    <property type="protein sequence ID" value="JAT62079.1"/>
    <property type="molecule type" value="Transcribed_RNA"/>
</dbReference>
<name>A0A1D1Z5E2_9ARAE</name>
<sequence>VCVCVCEETAVLIKVGIAGRALDVSRTCCSTNCPRAGDPAKPPEVWIHPREPSTPRMLGALQGEMLGDGVQEAVFVLLPEVLRQVPVRPAGHLREQAVLPLLQQLEDQARGPQVPVIRSSPLSLSLS</sequence>